<comment type="caution">
    <text evidence="1">The sequence shown here is derived from an EMBL/GenBank/DDBJ whole genome shotgun (WGS) entry which is preliminary data.</text>
</comment>
<proteinExistence type="predicted"/>
<dbReference type="Proteomes" id="UP000325315">
    <property type="component" value="Unassembled WGS sequence"/>
</dbReference>
<organism evidence="1 2">
    <name type="scientific">Gossypium australe</name>
    <dbReference type="NCBI Taxonomy" id="47621"/>
    <lineage>
        <taxon>Eukaryota</taxon>
        <taxon>Viridiplantae</taxon>
        <taxon>Streptophyta</taxon>
        <taxon>Embryophyta</taxon>
        <taxon>Tracheophyta</taxon>
        <taxon>Spermatophyta</taxon>
        <taxon>Magnoliopsida</taxon>
        <taxon>eudicotyledons</taxon>
        <taxon>Gunneridae</taxon>
        <taxon>Pentapetalae</taxon>
        <taxon>rosids</taxon>
        <taxon>malvids</taxon>
        <taxon>Malvales</taxon>
        <taxon>Malvaceae</taxon>
        <taxon>Malvoideae</taxon>
        <taxon>Gossypium</taxon>
    </lineage>
</organism>
<dbReference type="EMBL" id="SMMG02000007">
    <property type="protein sequence ID" value="KAA3467256.1"/>
    <property type="molecule type" value="Genomic_DNA"/>
</dbReference>
<evidence type="ECO:0000313" key="1">
    <source>
        <dbReference type="EMBL" id="KAA3467256.1"/>
    </source>
</evidence>
<dbReference type="OrthoDB" id="1428630at2759"/>
<sequence length="241" mass="28185">MSCFLLRKALCEMIESKIAKYWWKKGEGKRAEGGLGFRNMAQFNIALLVKQGWQLLIYPNSLVAQVFKAKYFPTGDFLNSRLGNSCSYVWRSFWSTKAILEKGIFWRVGTGMDISVENDAWIPNCINVNLVSEDHNLHFDKVSELIISHDRKWDRDLIVNTFQAEIAEQILRILLALEPHKDLRVWSGELSSEFSVRSTYKLLQKIDPTAYALQNLYKEFYKKLWRTELPLKIKLLIWKIS</sequence>
<protein>
    <submittedName>
        <fullName evidence="1">Cyclopropane-fatty-acyl-phospholipid synthase</fullName>
    </submittedName>
</protein>
<name>A0A5B6VE34_9ROSI</name>
<accession>A0A5B6VE34</accession>
<gene>
    <name evidence="1" type="ORF">EPI10_002281</name>
</gene>
<reference evidence="1" key="1">
    <citation type="submission" date="2019-08" db="EMBL/GenBank/DDBJ databases">
        <authorList>
            <person name="Liu F."/>
        </authorList>
    </citation>
    <scope>NUCLEOTIDE SEQUENCE [LARGE SCALE GENOMIC DNA]</scope>
    <source>
        <strain evidence="1">PA1801</strain>
        <tissue evidence="1">Leaf</tissue>
    </source>
</reference>
<keyword evidence="2" id="KW-1185">Reference proteome</keyword>
<evidence type="ECO:0000313" key="2">
    <source>
        <dbReference type="Proteomes" id="UP000325315"/>
    </source>
</evidence>
<dbReference type="AlphaFoldDB" id="A0A5B6VE34"/>